<organism evidence="1 2">
    <name type="scientific">Limulus polyphemus</name>
    <name type="common">Atlantic horseshoe crab</name>
    <dbReference type="NCBI Taxonomy" id="6850"/>
    <lineage>
        <taxon>Eukaryota</taxon>
        <taxon>Metazoa</taxon>
        <taxon>Ecdysozoa</taxon>
        <taxon>Arthropoda</taxon>
        <taxon>Chelicerata</taxon>
        <taxon>Merostomata</taxon>
        <taxon>Xiphosura</taxon>
        <taxon>Limulidae</taxon>
        <taxon>Limulus</taxon>
    </lineage>
</organism>
<name>A0ABM1RVZ1_LIMPO</name>
<dbReference type="RefSeq" id="XP_022235546.1">
    <property type="nucleotide sequence ID" value="XM_022379838.1"/>
</dbReference>
<proteinExistence type="predicted"/>
<dbReference type="SUPFAM" id="SSF56235">
    <property type="entry name" value="N-terminal nucleophile aminohydrolases (Ntn hydrolases)"/>
    <property type="match status" value="1"/>
</dbReference>
<dbReference type="GeneID" id="111083351"/>
<dbReference type="InterPro" id="IPR029055">
    <property type="entry name" value="Ntn_hydrolases_N"/>
</dbReference>
<dbReference type="InterPro" id="IPR000101">
    <property type="entry name" value="GGT_peptidase"/>
</dbReference>
<sequence>MIRMETIARFQNLLENIFITYFANYFRPTNQSIYLRFGSKRRSSSTGIILNNEMDDFSSPNIINSFGLLPSPSNFIEPGKRPLSSMSPSVILDKDGDLKAVIGGAGGSRIITAVAQVLMRSMWLSENVKQAIDALRLHHQQYPNTLFYEEQFPQVRFSSSFLYVLLSPIFLSITVWCSNSF</sequence>
<dbReference type="PRINTS" id="PR01210">
    <property type="entry name" value="GGTRANSPTASE"/>
</dbReference>
<keyword evidence="1" id="KW-1185">Reference proteome</keyword>
<accession>A0ABM1RVZ1</accession>
<evidence type="ECO:0000313" key="2">
    <source>
        <dbReference type="RefSeq" id="XP_022235546.1"/>
    </source>
</evidence>
<dbReference type="Gene3D" id="3.60.20.40">
    <property type="match status" value="1"/>
</dbReference>
<dbReference type="Proteomes" id="UP000694941">
    <property type="component" value="Unplaced"/>
</dbReference>
<gene>
    <name evidence="2" type="primary">LOC111083351</name>
</gene>
<evidence type="ECO:0000313" key="1">
    <source>
        <dbReference type="Proteomes" id="UP000694941"/>
    </source>
</evidence>
<dbReference type="Pfam" id="PF01019">
    <property type="entry name" value="G_glu_transpept"/>
    <property type="match status" value="1"/>
</dbReference>
<protein>
    <submittedName>
        <fullName evidence="2">Gamma-glutamyltranspeptidase 1-like</fullName>
    </submittedName>
</protein>
<dbReference type="InterPro" id="IPR043137">
    <property type="entry name" value="GGT_ssub_C"/>
</dbReference>
<reference evidence="2" key="1">
    <citation type="submission" date="2025-08" db="UniProtKB">
        <authorList>
            <consortium name="RefSeq"/>
        </authorList>
    </citation>
    <scope>IDENTIFICATION</scope>
    <source>
        <tissue evidence="2">Muscle</tissue>
    </source>
</reference>
<dbReference type="PANTHER" id="PTHR11686:SF9">
    <property type="entry name" value="RE13973P"/>
    <property type="match status" value="1"/>
</dbReference>
<dbReference type="PANTHER" id="PTHR11686">
    <property type="entry name" value="GAMMA GLUTAMYL TRANSPEPTIDASE"/>
    <property type="match status" value="1"/>
</dbReference>